<sequence>MSILFFALGTVPDVAGLRLLHGLPAQLADFEVIEYALQKQRAMGEHGELPAHLQRIVHIAWIRSAAPQFALHSVAEAGQGEAALLQQFLDLLGEDVLDAPEHAMPILHSRALVSAVRLPASWPTNVCAGAGAQLTQLPRVPLHELASLCGLTVPATLTEDARISASLAGEFDLIRRDCEARVLGRYFIFLREQHMRGQLDAAAYEQSLLGLRAALA</sequence>
<accession>A0ABU9Z394</accession>
<organism evidence="2 3">
    <name type="scientific">Uliginosibacterium sediminicola</name>
    <dbReference type="NCBI Taxonomy" id="2024550"/>
    <lineage>
        <taxon>Bacteria</taxon>
        <taxon>Pseudomonadati</taxon>
        <taxon>Pseudomonadota</taxon>
        <taxon>Betaproteobacteria</taxon>
        <taxon>Rhodocyclales</taxon>
        <taxon>Zoogloeaceae</taxon>
        <taxon>Uliginosibacterium</taxon>
    </lineage>
</organism>
<dbReference type="RefSeq" id="WP_345921325.1">
    <property type="nucleotide sequence ID" value="NZ_JBDIVE010000015.1"/>
</dbReference>
<feature type="domain" description="Predicted 3'-5' exonuclease PolB-like" evidence="1">
    <location>
        <begin position="139"/>
        <end position="215"/>
    </location>
</feature>
<gene>
    <name evidence="2" type="ORF">ABDB84_18840</name>
</gene>
<keyword evidence="3" id="KW-1185">Reference proteome</keyword>
<comment type="caution">
    <text evidence="2">The sequence shown here is derived from an EMBL/GenBank/DDBJ whole genome shotgun (WGS) entry which is preliminary data.</text>
</comment>
<proteinExistence type="predicted"/>
<dbReference type="InterPro" id="IPR019288">
    <property type="entry name" value="3'-5'_exonuclease_PolB-like"/>
</dbReference>
<dbReference type="Pfam" id="PF10108">
    <property type="entry name" value="DNA_pol_B_exo2"/>
    <property type="match status" value="1"/>
</dbReference>
<evidence type="ECO:0000313" key="3">
    <source>
        <dbReference type="Proteomes" id="UP001410394"/>
    </source>
</evidence>
<evidence type="ECO:0000259" key="1">
    <source>
        <dbReference type="Pfam" id="PF10108"/>
    </source>
</evidence>
<dbReference type="EMBL" id="JBDIVE010000015">
    <property type="protein sequence ID" value="MEN3070548.1"/>
    <property type="molecule type" value="Genomic_DNA"/>
</dbReference>
<protein>
    <recommendedName>
        <fullName evidence="1">Predicted 3'-5' exonuclease PolB-like domain-containing protein</fullName>
    </recommendedName>
</protein>
<reference evidence="2 3" key="1">
    <citation type="journal article" date="2018" name="Int. J. Syst. Evol. Microbiol.">
        <title>Uliginosibacterium sediminicola sp. nov., isolated from freshwater sediment.</title>
        <authorList>
            <person name="Hwang W.M."/>
            <person name="Kim S.M."/>
            <person name="Kang K."/>
            <person name="Ahn T.Y."/>
        </authorList>
    </citation>
    <scope>NUCLEOTIDE SEQUENCE [LARGE SCALE GENOMIC DNA]</scope>
    <source>
        <strain evidence="2 3">M1-21</strain>
    </source>
</reference>
<dbReference type="Proteomes" id="UP001410394">
    <property type="component" value="Unassembled WGS sequence"/>
</dbReference>
<name>A0ABU9Z394_9RHOO</name>
<evidence type="ECO:0000313" key="2">
    <source>
        <dbReference type="EMBL" id="MEN3070548.1"/>
    </source>
</evidence>